<dbReference type="PANTHER" id="PTHR33602:SF1">
    <property type="entry name" value="REGULATORY PROTEIN RECX FAMILY PROTEIN"/>
    <property type="match status" value="1"/>
</dbReference>
<sequence>MLSTPDTNKIYDYVLKFYSIRPRSKKELLDWFKRKNVEQETQETITQKLEHLNLINDEEFARWWVEQRTNYRHSGFRLIKMELRQKGVSDEIISGIESRVSSISELESARKIVEKKLKTFILSEVEGPNPRNTLTGLLARRGFSWETIKTVVDEVFKKE</sequence>
<comment type="similarity">
    <text evidence="2 5">Belongs to the RecX family.</text>
</comment>
<feature type="domain" description="RecX second three-helical" evidence="6">
    <location>
        <begin position="56"/>
        <end position="93"/>
    </location>
</feature>
<gene>
    <name evidence="5" type="primary">recX</name>
    <name evidence="7" type="ORF">COT44_00455</name>
</gene>
<dbReference type="InterPro" id="IPR003783">
    <property type="entry name" value="Regulatory_RecX"/>
</dbReference>
<evidence type="ECO:0000259" key="6">
    <source>
        <dbReference type="Pfam" id="PF02631"/>
    </source>
</evidence>
<comment type="subcellular location">
    <subcellularLocation>
        <location evidence="1 5">Cytoplasm</location>
    </subcellularLocation>
</comment>
<dbReference type="EMBL" id="PEYO01000002">
    <property type="protein sequence ID" value="PIU03981.1"/>
    <property type="molecule type" value="Genomic_DNA"/>
</dbReference>
<dbReference type="GO" id="GO:0005737">
    <property type="term" value="C:cytoplasm"/>
    <property type="evidence" value="ECO:0007669"/>
    <property type="project" value="UniProtKB-SubCell"/>
</dbReference>
<evidence type="ECO:0000313" key="8">
    <source>
        <dbReference type="Proteomes" id="UP000228996"/>
    </source>
</evidence>
<comment type="caution">
    <text evidence="7">The sequence shown here is derived from an EMBL/GenBank/DDBJ whole genome shotgun (WGS) entry which is preliminary data.</text>
</comment>
<evidence type="ECO:0000256" key="2">
    <source>
        <dbReference type="ARBA" id="ARBA00009695"/>
    </source>
</evidence>
<reference evidence="8" key="1">
    <citation type="submission" date="2017-09" db="EMBL/GenBank/DDBJ databases">
        <title>Depth-based differentiation of microbial function through sediment-hosted aquifers and enrichment of novel symbionts in the deep terrestrial subsurface.</title>
        <authorList>
            <person name="Probst A.J."/>
            <person name="Ladd B."/>
            <person name="Jarett J.K."/>
            <person name="Geller-Mcgrath D.E."/>
            <person name="Sieber C.M.K."/>
            <person name="Emerson J.B."/>
            <person name="Anantharaman K."/>
            <person name="Thomas B.C."/>
            <person name="Malmstrom R."/>
            <person name="Stieglmeier M."/>
            <person name="Klingl A."/>
            <person name="Woyke T."/>
            <person name="Ryan C.M."/>
            <person name="Banfield J.F."/>
        </authorList>
    </citation>
    <scope>NUCLEOTIDE SEQUENCE [LARGE SCALE GENOMIC DNA]</scope>
</reference>
<evidence type="ECO:0000256" key="3">
    <source>
        <dbReference type="ARBA" id="ARBA00018111"/>
    </source>
</evidence>
<dbReference type="Proteomes" id="UP000228996">
    <property type="component" value="Unassembled WGS sequence"/>
</dbReference>
<organism evidence="7 8">
    <name type="scientific">Candidatus Shapirobacteria bacterium CG08_land_8_20_14_0_20_39_18</name>
    <dbReference type="NCBI Taxonomy" id="1974883"/>
    <lineage>
        <taxon>Bacteria</taxon>
        <taxon>Candidatus Shapironibacteriota</taxon>
    </lineage>
</organism>
<name>A0A2M6XE66_9BACT</name>
<dbReference type="PANTHER" id="PTHR33602">
    <property type="entry name" value="REGULATORY PROTEIN RECX FAMILY PROTEIN"/>
    <property type="match status" value="1"/>
</dbReference>
<keyword evidence="4 5" id="KW-0963">Cytoplasm</keyword>
<dbReference type="Pfam" id="PF02631">
    <property type="entry name" value="RecX_HTH2"/>
    <property type="match status" value="1"/>
</dbReference>
<dbReference type="Gene3D" id="1.10.10.10">
    <property type="entry name" value="Winged helix-like DNA-binding domain superfamily/Winged helix DNA-binding domain"/>
    <property type="match status" value="3"/>
</dbReference>
<evidence type="ECO:0000256" key="5">
    <source>
        <dbReference type="HAMAP-Rule" id="MF_01114"/>
    </source>
</evidence>
<dbReference type="AlphaFoldDB" id="A0A2M6XE66"/>
<dbReference type="InterPro" id="IPR053924">
    <property type="entry name" value="RecX_HTH_2nd"/>
</dbReference>
<evidence type="ECO:0000256" key="1">
    <source>
        <dbReference type="ARBA" id="ARBA00004496"/>
    </source>
</evidence>
<proteinExistence type="inferred from homology"/>
<dbReference type="HAMAP" id="MF_01114">
    <property type="entry name" value="RecX"/>
    <property type="match status" value="1"/>
</dbReference>
<dbReference type="GO" id="GO:0006282">
    <property type="term" value="P:regulation of DNA repair"/>
    <property type="evidence" value="ECO:0007669"/>
    <property type="project" value="UniProtKB-UniRule"/>
</dbReference>
<comment type="function">
    <text evidence="5">Modulates RecA activity.</text>
</comment>
<dbReference type="InterPro" id="IPR036388">
    <property type="entry name" value="WH-like_DNA-bd_sf"/>
</dbReference>
<evidence type="ECO:0000313" key="7">
    <source>
        <dbReference type="EMBL" id="PIU03981.1"/>
    </source>
</evidence>
<accession>A0A2M6XE66</accession>
<protein>
    <recommendedName>
        <fullName evidence="3 5">Regulatory protein RecX</fullName>
    </recommendedName>
</protein>
<evidence type="ECO:0000256" key="4">
    <source>
        <dbReference type="ARBA" id="ARBA00022490"/>
    </source>
</evidence>